<accession>A0AAN9IDL7</accession>
<evidence type="ECO:0000313" key="3">
    <source>
        <dbReference type="EMBL" id="KAK7274389.1"/>
    </source>
</evidence>
<reference evidence="3 4" key="1">
    <citation type="submission" date="2024-01" db="EMBL/GenBank/DDBJ databases">
        <title>The genomes of 5 underutilized Papilionoideae crops provide insights into root nodulation and disease resistanc.</title>
        <authorList>
            <person name="Yuan L."/>
        </authorList>
    </citation>
    <scope>NUCLEOTIDE SEQUENCE [LARGE SCALE GENOMIC DNA]</scope>
    <source>
        <strain evidence="3">ZHUSHIDOU_FW_LH</strain>
        <tissue evidence="3">Leaf</tissue>
    </source>
</reference>
<sequence>MYDDHTMESYNLREKLLLNRRPGRAYDDEKRQKYEAGIYECSESKIRLGSSYQAEVPEWTEQINNEVIKDVCSLAKRIT</sequence>
<organism evidence="3 4">
    <name type="scientific">Crotalaria pallida</name>
    <name type="common">Smooth rattlebox</name>
    <name type="synonym">Crotalaria striata</name>
    <dbReference type="NCBI Taxonomy" id="3830"/>
    <lineage>
        <taxon>Eukaryota</taxon>
        <taxon>Viridiplantae</taxon>
        <taxon>Streptophyta</taxon>
        <taxon>Embryophyta</taxon>
        <taxon>Tracheophyta</taxon>
        <taxon>Spermatophyta</taxon>
        <taxon>Magnoliopsida</taxon>
        <taxon>eudicotyledons</taxon>
        <taxon>Gunneridae</taxon>
        <taxon>Pentapetalae</taxon>
        <taxon>rosids</taxon>
        <taxon>fabids</taxon>
        <taxon>Fabales</taxon>
        <taxon>Fabaceae</taxon>
        <taxon>Papilionoideae</taxon>
        <taxon>50 kb inversion clade</taxon>
        <taxon>genistoids sensu lato</taxon>
        <taxon>core genistoids</taxon>
        <taxon>Crotalarieae</taxon>
        <taxon>Crotalaria</taxon>
    </lineage>
</organism>
<comment type="caution">
    <text evidence="3">The sequence shown here is derived from an EMBL/GenBank/DDBJ whole genome shotgun (WGS) entry which is preliminary data.</text>
</comment>
<dbReference type="InterPro" id="IPR000949">
    <property type="entry name" value="ELM2_dom"/>
</dbReference>
<gene>
    <name evidence="3" type="ORF">RIF29_15474</name>
</gene>
<dbReference type="PROSITE" id="PS51156">
    <property type="entry name" value="ELM2"/>
    <property type="match status" value="1"/>
</dbReference>
<evidence type="ECO:0000259" key="2">
    <source>
        <dbReference type="PROSITE" id="PS51156"/>
    </source>
</evidence>
<dbReference type="EMBL" id="JAYWIO010000003">
    <property type="protein sequence ID" value="KAK7274389.1"/>
    <property type="molecule type" value="Genomic_DNA"/>
</dbReference>
<dbReference type="Proteomes" id="UP001372338">
    <property type="component" value="Unassembled WGS sequence"/>
</dbReference>
<protein>
    <recommendedName>
        <fullName evidence="2">ELM2 domain-containing protein</fullName>
    </recommendedName>
</protein>
<feature type="domain" description="ELM2" evidence="2">
    <location>
        <begin position="44"/>
        <end position="79"/>
    </location>
</feature>
<keyword evidence="4" id="KW-1185">Reference proteome</keyword>
<keyword evidence="1" id="KW-0539">Nucleus</keyword>
<proteinExistence type="predicted"/>
<evidence type="ECO:0000313" key="4">
    <source>
        <dbReference type="Proteomes" id="UP001372338"/>
    </source>
</evidence>
<name>A0AAN9IDL7_CROPI</name>
<dbReference type="AlphaFoldDB" id="A0AAN9IDL7"/>
<evidence type="ECO:0000256" key="1">
    <source>
        <dbReference type="ARBA" id="ARBA00023242"/>
    </source>
</evidence>